<feature type="transmembrane region" description="Helical" evidence="7">
    <location>
        <begin position="138"/>
        <end position="158"/>
    </location>
</feature>
<comment type="subcellular location">
    <subcellularLocation>
        <location evidence="1">Cell membrane</location>
        <topology evidence="1">Multi-pass membrane protein</topology>
    </subcellularLocation>
</comment>
<sequence length="716" mass="79708">MNRRTRQVSYFLSSQYFSDGIRTTVSILLPSLLLAQFGLLANGMAMSIGALSVSLSDAPGPVQHRRNSMTATVLIGSAVTFITGFARMNDLTLGLEIALFGFFFSMFSVYNNRATSVGTAALLIMVLMLDRPLDASGVVRESGLILAGGIWYMAISLLRSRLRPYRPAQQALGQCIHEIARLMAIKADFYATHTRLDDDYRKLVAQQVVVNEMQDAVREMLFKSRQYMAESDRTSRTLVLTFSSVMDLYEQIVAMYYDYSGIRERFGKSGVLDTIARLVRHLSDELDHIGLTVQSITPSRPPLDLTPSLTALKQQIDDIPDTDGSTLVLKKVLVSLRNLSQRVATIQANMTAPATSPQNERLEYGRFVSHQTINWQSFRDNLTFDSSVFRHSVRVAGALLLGFLLTKFLPYAQYSYWVLLTILVILKPAFSLTRQRNQERIVGTFIGGLIGIVILTFIPNKTAHFVFLVLFMIGTYSAQRVNYIVMVICVTPFVLILFSFLGIGYLSVAGERLLDTLLGGLIALGSGYLLFPNWESHHITTPMTDVLKANIRYMQLLLDGLSGRAIPVVDYKLARKEVYVTSANIAASFQRMVSEPKHKQRNEKAVYEFVVLNYILSANIATITSTFLSSPQPYPTILIRPVKRALGTLTDTVRQLGEASEKTNTDTLASPVAALSEATTLPPDDRQLSEHLGFIQQVSNDIGKVVAKVSWQDVRV</sequence>
<dbReference type="Proteomes" id="UP000700732">
    <property type="component" value="Unassembled WGS sequence"/>
</dbReference>
<accession>A0ABR6WBG8</accession>
<protein>
    <submittedName>
        <fullName evidence="10">Membrane protein YccC</fullName>
    </submittedName>
</protein>
<evidence type="ECO:0000313" key="10">
    <source>
        <dbReference type="EMBL" id="MBC3793919.1"/>
    </source>
</evidence>
<dbReference type="InterPro" id="IPR049453">
    <property type="entry name" value="Memb_transporter_dom"/>
</dbReference>
<dbReference type="Pfam" id="PF13515">
    <property type="entry name" value="FUSC_2"/>
    <property type="match status" value="1"/>
</dbReference>
<evidence type="ECO:0000259" key="9">
    <source>
        <dbReference type="Pfam" id="PF13515"/>
    </source>
</evidence>
<keyword evidence="11" id="KW-1185">Reference proteome</keyword>
<reference evidence="10 11" key="1">
    <citation type="submission" date="2019-06" db="EMBL/GenBank/DDBJ databases">
        <title>Spirosoma utsteinense sp. nov. isolated from Antarctic ice-free soils.</title>
        <authorList>
            <person name="Tahon G."/>
        </authorList>
    </citation>
    <scope>NUCLEOTIDE SEQUENCE [LARGE SCALE GENOMIC DNA]</scope>
    <source>
        <strain evidence="10 11">LMG 31447</strain>
    </source>
</reference>
<keyword evidence="4 7" id="KW-1133">Transmembrane helix</keyword>
<evidence type="ECO:0000256" key="5">
    <source>
        <dbReference type="ARBA" id="ARBA00023136"/>
    </source>
</evidence>
<organism evidence="10 11">
    <name type="scientific">Spirosoma utsteinense</name>
    <dbReference type="NCBI Taxonomy" id="2585773"/>
    <lineage>
        <taxon>Bacteria</taxon>
        <taxon>Pseudomonadati</taxon>
        <taxon>Bacteroidota</taxon>
        <taxon>Cytophagia</taxon>
        <taxon>Cytophagales</taxon>
        <taxon>Cytophagaceae</taxon>
        <taxon>Spirosoma</taxon>
    </lineage>
</organism>
<dbReference type="RefSeq" id="WP_186739814.1">
    <property type="nucleotide sequence ID" value="NZ_VFIA01000033.1"/>
</dbReference>
<feature type="transmembrane region" description="Helical" evidence="7">
    <location>
        <begin position="513"/>
        <end position="531"/>
    </location>
</feature>
<comment type="similarity">
    <text evidence="6">Belongs to the YccS/YhfK family.</text>
</comment>
<keyword evidence="2" id="KW-1003">Cell membrane</keyword>
<keyword evidence="3 7" id="KW-0812">Transmembrane</keyword>
<name>A0ABR6WBG8_9BACT</name>
<evidence type="ECO:0000256" key="7">
    <source>
        <dbReference type="SAM" id="Phobius"/>
    </source>
</evidence>
<feature type="domain" description="Integral membrane bound transporter" evidence="9">
    <location>
        <begin position="403"/>
        <end position="524"/>
    </location>
</feature>
<evidence type="ECO:0000256" key="1">
    <source>
        <dbReference type="ARBA" id="ARBA00004651"/>
    </source>
</evidence>
<evidence type="ECO:0000256" key="6">
    <source>
        <dbReference type="ARBA" id="ARBA00043993"/>
    </source>
</evidence>
<dbReference type="EMBL" id="VFIA01000033">
    <property type="protein sequence ID" value="MBC3793919.1"/>
    <property type="molecule type" value="Genomic_DNA"/>
</dbReference>
<gene>
    <name evidence="10" type="ORF">FH603_4445</name>
</gene>
<feature type="transmembrane region" description="Helical" evidence="7">
    <location>
        <begin position="445"/>
        <end position="471"/>
    </location>
</feature>
<evidence type="ECO:0000256" key="3">
    <source>
        <dbReference type="ARBA" id="ARBA00022692"/>
    </source>
</evidence>
<evidence type="ECO:0000256" key="2">
    <source>
        <dbReference type="ARBA" id="ARBA00022475"/>
    </source>
</evidence>
<feature type="transmembrane region" description="Helical" evidence="7">
    <location>
        <begin position="483"/>
        <end position="506"/>
    </location>
</feature>
<dbReference type="PANTHER" id="PTHR30509">
    <property type="entry name" value="P-HYDROXYBENZOIC ACID EFFLUX PUMP SUBUNIT-RELATED"/>
    <property type="match status" value="1"/>
</dbReference>
<evidence type="ECO:0000313" key="11">
    <source>
        <dbReference type="Proteomes" id="UP000700732"/>
    </source>
</evidence>
<keyword evidence="5 7" id="KW-0472">Membrane</keyword>
<dbReference type="Pfam" id="PF12805">
    <property type="entry name" value="FUSC-like"/>
    <property type="match status" value="1"/>
</dbReference>
<feature type="domain" description="Integral membrane protein YccS N-terminal" evidence="8">
    <location>
        <begin position="71"/>
        <end position="348"/>
    </location>
</feature>
<evidence type="ECO:0000259" key="8">
    <source>
        <dbReference type="Pfam" id="PF12805"/>
    </source>
</evidence>
<proteinExistence type="inferred from homology"/>
<dbReference type="PANTHER" id="PTHR30509:SF8">
    <property type="entry name" value="INNER MEMBRANE PROTEIN YCCS"/>
    <property type="match status" value="1"/>
</dbReference>
<dbReference type="InterPro" id="IPR032692">
    <property type="entry name" value="YccS_N"/>
</dbReference>
<feature type="transmembrane region" description="Helical" evidence="7">
    <location>
        <begin position="68"/>
        <end position="86"/>
    </location>
</feature>
<feature type="transmembrane region" description="Helical" evidence="7">
    <location>
        <begin position="93"/>
        <end position="110"/>
    </location>
</feature>
<evidence type="ECO:0000256" key="4">
    <source>
        <dbReference type="ARBA" id="ARBA00022989"/>
    </source>
</evidence>
<comment type="caution">
    <text evidence="10">The sequence shown here is derived from an EMBL/GenBank/DDBJ whole genome shotgun (WGS) entry which is preliminary data.</text>
</comment>